<evidence type="ECO:0000256" key="1">
    <source>
        <dbReference type="ARBA" id="ARBA00022741"/>
    </source>
</evidence>
<feature type="domain" description="DEAD-box RNA helicase Q" evidence="5">
    <location>
        <begin position="34"/>
        <end position="62"/>
    </location>
</feature>
<dbReference type="AlphaFoldDB" id="A0A6B0S0F1"/>
<reference evidence="6" key="1">
    <citation type="submission" date="2019-10" db="EMBL/GenBank/DDBJ databases">
        <title>The sequence and de novo assembly of the wild yak genome.</title>
        <authorList>
            <person name="Liu Y."/>
        </authorList>
    </citation>
    <scope>NUCLEOTIDE SEQUENCE [LARGE SCALE GENOMIC DNA]</scope>
    <source>
        <strain evidence="6">WY2019</strain>
    </source>
</reference>
<evidence type="ECO:0000256" key="3">
    <source>
        <dbReference type="PROSITE-ProRule" id="PRU00552"/>
    </source>
</evidence>
<accession>A0A6B0S0F1</accession>
<keyword evidence="2" id="KW-0067">ATP-binding</keyword>
<sequence length="351" mass="39665">MYGGSADFNSREHGGPERMDPDGVIESNWNEIVDNFDDMNLKESLLWSIYAYGFEKPSAIQQRVIIPCIKECKLPQTFCNYPALLSHTPPTSSPSFINPPHLRSHLCCWFSSFLVSMKKNELSQEWACLLTLLSGKLEDETPGAAQILNLTPEDSGQYQAQASFTGGMELHQVFYLTVYEFHLYSNLQTLFSPRRKRDCAPSPDPGGVIIHYTRLVQCHPGVQSSGATEEVNVIWETKGLPKEWEQRRTLEPVSNSCILAVSLPLSCPHDNLICVVSNHMDKKIVSLDLGEICAYDNVVLAKKRYNWHSVVLDFYGELGFGEQHLEEKELLTSVHSEVHDPNLAMKIIYLE</sequence>
<dbReference type="EMBL" id="VBQZ03000146">
    <property type="protein sequence ID" value="MXQ95810.1"/>
    <property type="molecule type" value="Genomic_DNA"/>
</dbReference>
<protein>
    <recommendedName>
        <fullName evidence="5">DEAD-box RNA helicase Q domain-containing protein</fullName>
    </recommendedName>
</protein>
<evidence type="ECO:0000259" key="5">
    <source>
        <dbReference type="PROSITE" id="PS51195"/>
    </source>
</evidence>
<dbReference type="GO" id="GO:0003724">
    <property type="term" value="F:RNA helicase activity"/>
    <property type="evidence" value="ECO:0007669"/>
    <property type="project" value="InterPro"/>
</dbReference>
<feature type="region of interest" description="Disordered" evidence="4">
    <location>
        <begin position="1"/>
        <end position="22"/>
    </location>
</feature>
<evidence type="ECO:0000313" key="6">
    <source>
        <dbReference type="EMBL" id="MXQ95810.1"/>
    </source>
</evidence>
<evidence type="ECO:0000313" key="7">
    <source>
        <dbReference type="Proteomes" id="UP000322234"/>
    </source>
</evidence>
<evidence type="ECO:0000256" key="2">
    <source>
        <dbReference type="ARBA" id="ARBA00022840"/>
    </source>
</evidence>
<feature type="compositionally biased region" description="Basic and acidic residues" evidence="4">
    <location>
        <begin position="9"/>
        <end position="21"/>
    </location>
</feature>
<comment type="caution">
    <text evidence="6">The sequence shown here is derived from an EMBL/GenBank/DDBJ whole genome shotgun (WGS) entry which is preliminary data.</text>
</comment>
<dbReference type="InterPro" id="IPR014014">
    <property type="entry name" value="RNA_helicase_DEAD_Q_motif"/>
</dbReference>
<keyword evidence="1" id="KW-0547">Nucleotide-binding</keyword>
<name>A0A6B0S0F1_9CETA</name>
<evidence type="ECO:0000256" key="4">
    <source>
        <dbReference type="SAM" id="MobiDB-lite"/>
    </source>
</evidence>
<feature type="short sequence motif" description="Q motif" evidence="3">
    <location>
        <begin position="34"/>
        <end position="62"/>
    </location>
</feature>
<keyword evidence="7" id="KW-1185">Reference proteome</keyword>
<dbReference type="GO" id="GO:0005524">
    <property type="term" value="F:ATP binding"/>
    <property type="evidence" value="ECO:0007669"/>
    <property type="project" value="UniProtKB-KW"/>
</dbReference>
<dbReference type="PROSITE" id="PS51195">
    <property type="entry name" value="Q_MOTIF"/>
    <property type="match status" value="1"/>
</dbReference>
<dbReference type="Proteomes" id="UP000322234">
    <property type="component" value="Unassembled WGS sequence"/>
</dbReference>
<organism evidence="6 7">
    <name type="scientific">Bos mutus</name>
    <name type="common">wild yak</name>
    <dbReference type="NCBI Taxonomy" id="72004"/>
    <lineage>
        <taxon>Eukaryota</taxon>
        <taxon>Metazoa</taxon>
        <taxon>Chordata</taxon>
        <taxon>Craniata</taxon>
        <taxon>Vertebrata</taxon>
        <taxon>Euteleostomi</taxon>
        <taxon>Mammalia</taxon>
        <taxon>Eutheria</taxon>
        <taxon>Laurasiatheria</taxon>
        <taxon>Artiodactyla</taxon>
        <taxon>Ruminantia</taxon>
        <taxon>Pecora</taxon>
        <taxon>Bovidae</taxon>
        <taxon>Bovinae</taxon>
        <taxon>Bos</taxon>
    </lineage>
</organism>
<gene>
    <name evidence="6" type="ORF">E5288_WYG014833</name>
</gene>
<proteinExistence type="predicted"/>